<dbReference type="AlphaFoldDB" id="A0A9P0YVB8"/>
<evidence type="ECO:0000256" key="1">
    <source>
        <dbReference type="ARBA" id="ARBA00004141"/>
    </source>
</evidence>
<evidence type="ECO:0000313" key="8">
    <source>
        <dbReference type="EMBL" id="CAH9076899.1"/>
    </source>
</evidence>
<sequence length="373" mass="40791">MAENEASTSVKNRASSELNLITNVKRLHFWLLLSLNVVFLLVGQAAAIILGRIYYDKGGNSTWLATIIQTAGFPVLLIPYFLIPSPKQHSADSSNHLRPPPSAIKVAMTYLLLGALIAGDNMLYSISLLYLSASTYSLICATQLVFNAIFSFFINGQKFTMFIFNSVIVLSLAASMLAIDEDSDKPLGVTRGKYIFGIIAAIIASALYSLTLSLMQLSFQKVIKKETFSVVLEMQIFTSLVATAVSIAGLFVSGEWRTLPAEMHSFTSGKVAYVQVLVWTGVGWQICAVGVVGLIFVVSSLFSNVISTLSLAVTPAASVIILHDKMSGIKIIALLMSMWGFTTYIYQNYLDYQKERKLHIDSSNNNVPNDTCC</sequence>
<accession>A0A9P0YVB8</accession>
<feature type="transmembrane region" description="Helical" evidence="7">
    <location>
        <begin position="194"/>
        <end position="215"/>
    </location>
</feature>
<keyword evidence="6 7" id="KW-0472">Membrane</keyword>
<feature type="transmembrane region" description="Helical" evidence="7">
    <location>
        <begin position="328"/>
        <end position="346"/>
    </location>
</feature>
<evidence type="ECO:0000313" key="9">
    <source>
        <dbReference type="Proteomes" id="UP001152484"/>
    </source>
</evidence>
<reference evidence="8" key="1">
    <citation type="submission" date="2022-07" db="EMBL/GenBank/DDBJ databases">
        <authorList>
            <person name="Macas J."/>
            <person name="Novak P."/>
            <person name="Neumann P."/>
        </authorList>
    </citation>
    <scope>NUCLEOTIDE SEQUENCE</scope>
</reference>
<keyword evidence="4 7" id="KW-0812">Transmembrane</keyword>
<protein>
    <recommendedName>
        <fullName evidence="7">Probable purine permease</fullName>
    </recommendedName>
</protein>
<dbReference type="GO" id="GO:0015211">
    <property type="term" value="F:purine nucleoside transmembrane transporter activity"/>
    <property type="evidence" value="ECO:0007669"/>
    <property type="project" value="UniProtKB-UniRule"/>
</dbReference>
<keyword evidence="9" id="KW-1185">Reference proteome</keyword>
<feature type="transmembrane region" description="Helical" evidence="7">
    <location>
        <begin position="272"/>
        <end position="298"/>
    </location>
</feature>
<dbReference type="SUPFAM" id="SSF103481">
    <property type="entry name" value="Multidrug resistance efflux transporter EmrE"/>
    <property type="match status" value="1"/>
</dbReference>
<keyword evidence="3 7" id="KW-0813">Transport</keyword>
<feature type="transmembrane region" description="Helical" evidence="7">
    <location>
        <begin position="227"/>
        <end position="252"/>
    </location>
</feature>
<evidence type="ECO:0000256" key="5">
    <source>
        <dbReference type="ARBA" id="ARBA00022989"/>
    </source>
</evidence>
<dbReference type="Pfam" id="PF16913">
    <property type="entry name" value="PUNUT"/>
    <property type="match status" value="1"/>
</dbReference>
<dbReference type="OrthoDB" id="1907510at2759"/>
<dbReference type="GO" id="GO:0016020">
    <property type="term" value="C:membrane"/>
    <property type="evidence" value="ECO:0007669"/>
    <property type="project" value="UniProtKB-SubCell"/>
</dbReference>
<evidence type="ECO:0000256" key="3">
    <source>
        <dbReference type="ARBA" id="ARBA00022448"/>
    </source>
</evidence>
<comment type="caution">
    <text evidence="8">The sequence shown here is derived from an EMBL/GenBank/DDBJ whole genome shotgun (WGS) entry which is preliminary data.</text>
</comment>
<proteinExistence type="inferred from homology"/>
<comment type="similarity">
    <text evidence="2 7">Belongs to the purine permeases (TC 2.A.7.14) family.</text>
</comment>
<feature type="transmembrane region" description="Helical" evidence="7">
    <location>
        <begin position="29"/>
        <end position="55"/>
    </location>
</feature>
<evidence type="ECO:0000256" key="4">
    <source>
        <dbReference type="ARBA" id="ARBA00022692"/>
    </source>
</evidence>
<dbReference type="PANTHER" id="PTHR31376:SF2">
    <property type="entry name" value="PURINE PERMEASE 11-RELATED"/>
    <property type="match status" value="1"/>
</dbReference>
<feature type="transmembrane region" description="Helical" evidence="7">
    <location>
        <begin position="305"/>
        <end position="322"/>
    </location>
</feature>
<comment type="subcellular location">
    <subcellularLocation>
        <location evidence="1 7">Membrane</location>
        <topology evidence="1 7">Multi-pass membrane protein</topology>
    </subcellularLocation>
</comment>
<feature type="transmembrane region" description="Helical" evidence="7">
    <location>
        <begin position="61"/>
        <end position="83"/>
    </location>
</feature>
<dbReference type="EMBL" id="CAMAPE010000010">
    <property type="protein sequence ID" value="CAH9076899.1"/>
    <property type="molecule type" value="Genomic_DNA"/>
</dbReference>
<keyword evidence="5 7" id="KW-1133">Transmembrane helix</keyword>
<evidence type="ECO:0000256" key="7">
    <source>
        <dbReference type="RuleBase" id="RU368015"/>
    </source>
</evidence>
<dbReference type="GO" id="GO:0005345">
    <property type="term" value="F:purine nucleobase transmembrane transporter activity"/>
    <property type="evidence" value="ECO:0007669"/>
    <property type="project" value="UniProtKB-UniRule"/>
</dbReference>
<feature type="transmembrane region" description="Helical" evidence="7">
    <location>
        <begin position="103"/>
        <end position="124"/>
    </location>
</feature>
<organism evidence="8 9">
    <name type="scientific">Cuscuta europaea</name>
    <name type="common">European dodder</name>
    <dbReference type="NCBI Taxonomy" id="41803"/>
    <lineage>
        <taxon>Eukaryota</taxon>
        <taxon>Viridiplantae</taxon>
        <taxon>Streptophyta</taxon>
        <taxon>Embryophyta</taxon>
        <taxon>Tracheophyta</taxon>
        <taxon>Spermatophyta</taxon>
        <taxon>Magnoliopsida</taxon>
        <taxon>eudicotyledons</taxon>
        <taxon>Gunneridae</taxon>
        <taxon>Pentapetalae</taxon>
        <taxon>asterids</taxon>
        <taxon>lamiids</taxon>
        <taxon>Solanales</taxon>
        <taxon>Convolvulaceae</taxon>
        <taxon>Cuscuteae</taxon>
        <taxon>Cuscuta</taxon>
        <taxon>Cuscuta subgen. Cuscuta</taxon>
    </lineage>
</organism>
<dbReference type="Proteomes" id="UP001152484">
    <property type="component" value="Unassembled WGS sequence"/>
</dbReference>
<feature type="transmembrane region" description="Helical" evidence="7">
    <location>
        <begin position="161"/>
        <end position="179"/>
    </location>
</feature>
<gene>
    <name evidence="8" type="ORF">CEURO_LOCUS6104</name>
</gene>
<name>A0A9P0YVB8_CUSEU</name>
<dbReference type="PANTHER" id="PTHR31376">
    <property type="entry name" value="OS09G0467300 PROTEIN-RELATED"/>
    <property type="match status" value="1"/>
</dbReference>
<dbReference type="InterPro" id="IPR030182">
    <property type="entry name" value="PUP_plant"/>
</dbReference>
<feature type="transmembrane region" description="Helical" evidence="7">
    <location>
        <begin position="136"/>
        <end position="154"/>
    </location>
</feature>
<evidence type="ECO:0000256" key="2">
    <source>
        <dbReference type="ARBA" id="ARBA00006213"/>
    </source>
</evidence>
<dbReference type="InterPro" id="IPR037185">
    <property type="entry name" value="EmrE-like"/>
</dbReference>
<evidence type="ECO:0000256" key="6">
    <source>
        <dbReference type="ARBA" id="ARBA00023136"/>
    </source>
</evidence>